<sequence length="159" mass="17617">MRSQLRRRFRTRHPHRVPPICRRNPSTNLPPLHQLIQPTRILLPPHRHEHPGQLLRQIARNGPVLPPRLRPPQSPLALPLVQVLAAGGSRAERSVRRRCQARLRWVVQLLQLSRSELATHAGNVRPGLPVDRGYADGRADAVRGQAGSAAAVGRSGGAD</sequence>
<accession>A0A8D8ATY6</accession>
<protein>
    <submittedName>
        <fullName evidence="2">(northern house mosquito) hypothetical protein</fullName>
    </submittedName>
</protein>
<proteinExistence type="predicted"/>
<feature type="compositionally biased region" description="Basic residues" evidence="1">
    <location>
        <begin position="1"/>
        <end position="16"/>
    </location>
</feature>
<dbReference type="AlphaFoldDB" id="A0A8D8ATY6"/>
<dbReference type="EMBL" id="HBUE01044881">
    <property type="protein sequence ID" value="CAG6462128.1"/>
    <property type="molecule type" value="Transcribed_RNA"/>
</dbReference>
<feature type="region of interest" description="Disordered" evidence="1">
    <location>
        <begin position="1"/>
        <end position="31"/>
    </location>
</feature>
<name>A0A8D8ATY6_CULPI</name>
<reference evidence="2" key="1">
    <citation type="submission" date="2021-05" db="EMBL/GenBank/DDBJ databases">
        <authorList>
            <person name="Alioto T."/>
            <person name="Alioto T."/>
            <person name="Gomez Garrido J."/>
        </authorList>
    </citation>
    <scope>NUCLEOTIDE SEQUENCE</scope>
</reference>
<organism evidence="2">
    <name type="scientific">Culex pipiens</name>
    <name type="common">House mosquito</name>
    <dbReference type="NCBI Taxonomy" id="7175"/>
    <lineage>
        <taxon>Eukaryota</taxon>
        <taxon>Metazoa</taxon>
        <taxon>Ecdysozoa</taxon>
        <taxon>Arthropoda</taxon>
        <taxon>Hexapoda</taxon>
        <taxon>Insecta</taxon>
        <taxon>Pterygota</taxon>
        <taxon>Neoptera</taxon>
        <taxon>Endopterygota</taxon>
        <taxon>Diptera</taxon>
        <taxon>Nematocera</taxon>
        <taxon>Culicoidea</taxon>
        <taxon>Culicidae</taxon>
        <taxon>Culicinae</taxon>
        <taxon>Culicini</taxon>
        <taxon>Culex</taxon>
        <taxon>Culex</taxon>
    </lineage>
</organism>
<evidence type="ECO:0000313" key="2">
    <source>
        <dbReference type="EMBL" id="CAG6462124.1"/>
    </source>
</evidence>
<evidence type="ECO:0000256" key="1">
    <source>
        <dbReference type="SAM" id="MobiDB-lite"/>
    </source>
</evidence>
<dbReference type="EMBL" id="HBUE01044879">
    <property type="protein sequence ID" value="CAG6462124.1"/>
    <property type="molecule type" value="Transcribed_RNA"/>
</dbReference>